<evidence type="ECO:0000313" key="2">
    <source>
        <dbReference type="EMBL" id="KAH0967829.1"/>
    </source>
</evidence>
<evidence type="ECO:0000313" key="3">
    <source>
        <dbReference type="Proteomes" id="UP000824596"/>
    </source>
</evidence>
<evidence type="ECO:0000256" key="1">
    <source>
        <dbReference type="SAM" id="SignalP"/>
    </source>
</evidence>
<organism evidence="2 3">
    <name type="scientific">Hirsutella rhossiliensis</name>
    <dbReference type="NCBI Taxonomy" id="111463"/>
    <lineage>
        <taxon>Eukaryota</taxon>
        <taxon>Fungi</taxon>
        <taxon>Dikarya</taxon>
        <taxon>Ascomycota</taxon>
        <taxon>Pezizomycotina</taxon>
        <taxon>Sordariomycetes</taxon>
        <taxon>Hypocreomycetidae</taxon>
        <taxon>Hypocreales</taxon>
        <taxon>Ophiocordycipitaceae</taxon>
        <taxon>Hirsutella</taxon>
    </lineage>
</organism>
<comment type="caution">
    <text evidence="2">The sequence shown here is derived from an EMBL/GenBank/DDBJ whole genome shotgun (WGS) entry which is preliminary data.</text>
</comment>
<dbReference type="AlphaFoldDB" id="A0A9P8N8S8"/>
<gene>
    <name evidence="2" type="ORF">HRG_00471</name>
</gene>
<feature type="signal peptide" evidence="1">
    <location>
        <begin position="1"/>
        <end position="17"/>
    </location>
</feature>
<dbReference type="GeneID" id="68349600"/>
<keyword evidence="1" id="KW-0732">Signal</keyword>
<proteinExistence type="predicted"/>
<keyword evidence="3" id="KW-1185">Reference proteome</keyword>
<dbReference type="OrthoDB" id="3561078at2759"/>
<protein>
    <recommendedName>
        <fullName evidence="4">Infection structure specific protein</fullName>
    </recommendedName>
</protein>
<dbReference type="RefSeq" id="XP_044725342.1">
    <property type="nucleotide sequence ID" value="XM_044858942.1"/>
</dbReference>
<feature type="chain" id="PRO_5040142729" description="Infection structure specific protein" evidence="1">
    <location>
        <begin position="18"/>
        <end position="180"/>
    </location>
</feature>
<dbReference type="Proteomes" id="UP000824596">
    <property type="component" value="Unassembled WGS sequence"/>
</dbReference>
<dbReference type="EMBL" id="JAIZPD010000001">
    <property type="protein sequence ID" value="KAH0967829.1"/>
    <property type="molecule type" value="Genomic_DNA"/>
</dbReference>
<sequence>MQSIFALLVALAASALADVHFNAAMPVLAARDDAPQASATKPSINPECKSVLKTFPTPPPEIKSEFKKSWPTNPCDFSTPASLSTQVASYSSAVSAWGTENKEKLSVCSNFSKFSAFTDCNKQPGTEPTKVSAAAAAVTENTSMSGMSGMSDATKSGNAANRQPGMAVAAVAAAGFALVL</sequence>
<evidence type="ECO:0008006" key="4">
    <source>
        <dbReference type="Google" id="ProtNLM"/>
    </source>
</evidence>
<name>A0A9P8N8S8_9HYPO</name>
<accession>A0A9P8N8S8</accession>
<reference evidence="2" key="1">
    <citation type="submission" date="2021-09" db="EMBL/GenBank/DDBJ databases">
        <title>A high-quality genome of the endoparasitic fungus Hirsutella rhossiliensis with a comparison of Hirsutella genomes reveals transposable elements contributing to genome size variation.</title>
        <authorList>
            <person name="Lin R."/>
            <person name="Jiao Y."/>
            <person name="Sun X."/>
            <person name="Ling J."/>
            <person name="Xie B."/>
            <person name="Cheng X."/>
        </authorList>
    </citation>
    <scope>NUCLEOTIDE SEQUENCE</scope>
    <source>
        <strain evidence="2">HR02</strain>
    </source>
</reference>